<evidence type="ECO:0000313" key="2">
    <source>
        <dbReference type="EMBL" id="CAD7087435.1"/>
    </source>
</evidence>
<reference evidence="2 3" key="1">
    <citation type="submission" date="2020-11" db="EMBL/GenBank/DDBJ databases">
        <authorList>
            <person name="Wallbank WR R."/>
            <person name="Pardo Diaz C."/>
            <person name="Kozak K."/>
            <person name="Martin S."/>
            <person name="Jiggins C."/>
            <person name="Moest M."/>
            <person name="Warren A I."/>
            <person name="Generalovic N T."/>
            <person name="Byers J.R.P. K."/>
            <person name="Montejo-Kovacevich G."/>
            <person name="Yen C E."/>
        </authorList>
    </citation>
    <scope>NUCLEOTIDE SEQUENCE [LARGE SCALE GENOMIC DNA]</scope>
</reference>
<name>A0A7R8UUP9_HERIL</name>
<dbReference type="OrthoDB" id="10067479at2759"/>
<organism evidence="2 3">
    <name type="scientific">Hermetia illucens</name>
    <name type="common">Black soldier fly</name>
    <dbReference type="NCBI Taxonomy" id="343691"/>
    <lineage>
        <taxon>Eukaryota</taxon>
        <taxon>Metazoa</taxon>
        <taxon>Ecdysozoa</taxon>
        <taxon>Arthropoda</taxon>
        <taxon>Hexapoda</taxon>
        <taxon>Insecta</taxon>
        <taxon>Pterygota</taxon>
        <taxon>Neoptera</taxon>
        <taxon>Endopterygota</taxon>
        <taxon>Diptera</taxon>
        <taxon>Brachycera</taxon>
        <taxon>Stratiomyomorpha</taxon>
        <taxon>Stratiomyidae</taxon>
        <taxon>Hermetiinae</taxon>
        <taxon>Hermetia</taxon>
    </lineage>
</organism>
<dbReference type="InterPro" id="IPR027973">
    <property type="entry name" value="FSAF1-like"/>
</dbReference>
<protein>
    <submittedName>
        <fullName evidence="2">Uncharacterized protein</fullName>
    </submittedName>
</protein>
<dbReference type="Proteomes" id="UP000594454">
    <property type="component" value="Chromosome 4"/>
</dbReference>
<dbReference type="InParanoid" id="A0A7R8UUP9"/>
<evidence type="ECO:0000313" key="3">
    <source>
        <dbReference type="Proteomes" id="UP000594454"/>
    </source>
</evidence>
<feature type="compositionally biased region" description="Basic and acidic residues" evidence="1">
    <location>
        <begin position="66"/>
        <end position="75"/>
    </location>
</feature>
<proteinExistence type="predicted"/>
<dbReference type="EMBL" id="LR899012">
    <property type="protein sequence ID" value="CAD7087435.1"/>
    <property type="molecule type" value="Genomic_DNA"/>
</dbReference>
<feature type="compositionally biased region" description="Basic residues" evidence="1">
    <location>
        <begin position="178"/>
        <end position="187"/>
    </location>
</feature>
<feature type="region of interest" description="Disordered" evidence="1">
    <location>
        <begin position="20"/>
        <end position="75"/>
    </location>
</feature>
<dbReference type="AlphaFoldDB" id="A0A7R8UUP9"/>
<feature type="compositionally biased region" description="Basic residues" evidence="1">
    <location>
        <begin position="153"/>
        <end position="163"/>
    </location>
</feature>
<dbReference type="InterPro" id="IPR052852">
    <property type="entry name" value="SSU_Processome_Comp"/>
</dbReference>
<feature type="region of interest" description="Disordered" evidence="1">
    <location>
        <begin position="151"/>
        <end position="187"/>
    </location>
</feature>
<accession>A0A7R8UUP9</accession>
<dbReference type="PANTHER" id="PTHR28366:SF1">
    <property type="entry name" value="CHROMOSOME 1 OPEN READING FRAME 131"/>
    <property type="match status" value="1"/>
</dbReference>
<evidence type="ECO:0000256" key="1">
    <source>
        <dbReference type="SAM" id="MobiDB-lite"/>
    </source>
</evidence>
<keyword evidence="3" id="KW-1185">Reference proteome</keyword>
<feature type="compositionally biased region" description="Acidic residues" evidence="1">
    <location>
        <begin position="44"/>
        <end position="56"/>
    </location>
</feature>
<gene>
    <name evidence="2" type="ORF">HERILL_LOCUS10143</name>
</gene>
<dbReference type="PANTHER" id="PTHR28366">
    <property type="entry name" value="CHROMOSOME 1 OPEN READING FRAME 131"/>
    <property type="match status" value="1"/>
</dbReference>
<sequence length="187" mass="21712">MLQKGAKTVDFKATVFDTKSRNSLKSIGPKPPHTAEHQQKPNYSDDEFGEDFDDDLSEQKRRKPKRKDDTEFDMKRARHEVIRFGSSGFETQDKKRAQIALAVKLGARPPRNEYKNYKDLIAEKRQAKAQKESEQRMLQLGKNQVGVASVRCQPKKGLQKRRRDLGDISQHYGVTKPKLFKKKKRRN</sequence>
<dbReference type="FunCoup" id="A0A7R8UUP9">
    <property type="interactions" value="2"/>
</dbReference>
<dbReference type="Pfam" id="PF15375">
    <property type="entry name" value="FSAF1"/>
    <property type="match status" value="1"/>
</dbReference>